<dbReference type="Gene3D" id="2.30.42.10">
    <property type="match status" value="1"/>
</dbReference>
<comment type="caution">
    <text evidence="4">The sequence shown here is derived from an EMBL/GenBank/DDBJ whole genome shotgun (WGS) entry which is preliminary data.</text>
</comment>
<feature type="region of interest" description="Disordered" evidence="1">
    <location>
        <begin position="202"/>
        <end position="236"/>
    </location>
</feature>
<feature type="compositionally biased region" description="Acidic residues" evidence="1">
    <location>
        <begin position="214"/>
        <end position="230"/>
    </location>
</feature>
<dbReference type="CDD" id="cd06748">
    <property type="entry name" value="PDZ_CNK1_2_3-like"/>
    <property type="match status" value="1"/>
</dbReference>
<dbReference type="PANTHER" id="PTHR12844:SF10">
    <property type="entry name" value="CONNECTOR ENHANCER OF KINASE SUPPRESSOR OF RAS 1"/>
    <property type="match status" value="1"/>
</dbReference>
<dbReference type="PROSITE" id="PS51290">
    <property type="entry name" value="CRIC"/>
    <property type="match status" value="1"/>
</dbReference>
<dbReference type="InterPro" id="IPR051566">
    <property type="entry name" value="CNKSR"/>
</dbReference>
<sequence length="337" mass="37103">TYGIGGENLRGLTEKLRAVAHTLQMGIQSRWRRNSYDGRSATKLSAGVLQVVVELITSAKGLFFLLNRYQFIQLSGTTSTKNIFSYCRELGEIVHKDSTVYDKEKDIISVCRQLVECPVSPGDQLGIEITSTGSSNHYVTGTAVEPSNDDVYVRILAGDEVIQVNNQIVVGWSRANLVKKLQENPRGVTLVLKKIPGSLRRKDQVPQVTVTQKEEEEEDERSGEDEEGEEVNPRHSIFERVAASVRSLSFRKAIQGPEVQQPPMGQEESELSFDKEVEGSVTLTSSQRGLSPLSASGDFDGSGQFTALTKTQKRPVPVAVAQKSFAPAARVVQKFFA</sequence>
<dbReference type="SUPFAM" id="SSF50156">
    <property type="entry name" value="PDZ domain-like"/>
    <property type="match status" value="1"/>
</dbReference>
<name>A0A9N7V5J6_PLEPL</name>
<accession>A0A9N7V5J6</accession>
<feature type="non-terminal residue" evidence="4">
    <location>
        <position position="337"/>
    </location>
</feature>
<keyword evidence="5" id="KW-1185">Reference proteome</keyword>
<dbReference type="PANTHER" id="PTHR12844">
    <property type="entry name" value="CONNECTOR ENCHANCER OF KINASE SUPPRESSOR OF RAS"/>
    <property type="match status" value="1"/>
</dbReference>
<proteinExistence type="predicted"/>
<feature type="domain" description="PDZ" evidence="2">
    <location>
        <begin position="114"/>
        <end position="196"/>
    </location>
</feature>
<dbReference type="InterPro" id="IPR001478">
    <property type="entry name" value="PDZ"/>
</dbReference>
<dbReference type="PROSITE" id="PS50106">
    <property type="entry name" value="PDZ"/>
    <property type="match status" value="1"/>
</dbReference>
<dbReference type="Proteomes" id="UP001153269">
    <property type="component" value="Unassembled WGS sequence"/>
</dbReference>
<gene>
    <name evidence="4" type="ORF">PLEPLA_LOCUS33791</name>
</gene>
<dbReference type="Pfam" id="PF10534">
    <property type="entry name" value="CRIC_ras_sig"/>
    <property type="match status" value="1"/>
</dbReference>
<protein>
    <submittedName>
        <fullName evidence="4">Uncharacterized protein</fullName>
    </submittedName>
</protein>
<evidence type="ECO:0000313" key="4">
    <source>
        <dbReference type="EMBL" id="CAB1446049.1"/>
    </source>
</evidence>
<dbReference type="AlphaFoldDB" id="A0A9N7V5J6"/>
<dbReference type="InterPro" id="IPR036034">
    <property type="entry name" value="PDZ_sf"/>
</dbReference>
<dbReference type="EMBL" id="CADEAL010003868">
    <property type="protein sequence ID" value="CAB1446049.1"/>
    <property type="molecule type" value="Genomic_DNA"/>
</dbReference>
<evidence type="ECO:0000313" key="5">
    <source>
        <dbReference type="Proteomes" id="UP001153269"/>
    </source>
</evidence>
<evidence type="ECO:0000256" key="1">
    <source>
        <dbReference type="SAM" id="MobiDB-lite"/>
    </source>
</evidence>
<dbReference type="InterPro" id="IPR017874">
    <property type="entry name" value="CRIC_domain"/>
</dbReference>
<reference evidence="4" key="1">
    <citation type="submission" date="2020-03" db="EMBL/GenBank/DDBJ databases">
        <authorList>
            <person name="Weist P."/>
        </authorList>
    </citation>
    <scope>NUCLEOTIDE SEQUENCE</scope>
</reference>
<evidence type="ECO:0000259" key="2">
    <source>
        <dbReference type="PROSITE" id="PS50106"/>
    </source>
</evidence>
<organism evidence="4 5">
    <name type="scientific">Pleuronectes platessa</name>
    <name type="common">European plaice</name>
    <dbReference type="NCBI Taxonomy" id="8262"/>
    <lineage>
        <taxon>Eukaryota</taxon>
        <taxon>Metazoa</taxon>
        <taxon>Chordata</taxon>
        <taxon>Craniata</taxon>
        <taxon>Vertebrata</taxon>
        <taxon>Euteleostomi</taxon>
        <taxon>Actinopterygii</taxon>
        <taxon>Neopterygii</taxon>
        <taxon>Teleostei</taxon>
        <taxon>Neoteleostei</taxon>
        <taxon>Acanthomorphata</taxon>
        <taxon>Carangaria</taxon>
        <taxon>Pleuronectiformes</taxon>
        <taxon>Pleuronectoidei</taxon>
        <taxon>Pleuronectidae</taxon>
        <taxon>Pleuronectes</taxon>
    </lineage>
</organism>
<feature type="domain" description="CRIC" evidence="3">
    <location>
        <begin position="8"/>
        <end position="101"/>
    </location>
</feature>
<evidence type="ECO:0000259" key="3">
    <source>
        <dbReference type="PROSITE" id="PS51290"/>
    </source>
</evidence>